<accession>A0A4Q9N4T5</accession>
<keyword evidence="1" id="KW-1133">Transmembrane helix</keyword>
<reference evidence="2" key="1">
    <citation type="submission" date="2019-01" db="EMBL/GenBank/DDBJ databases">
        <title>Draft genome sequences of three monokaryotic isolates of the white-rot basidiomycete fungus Dichomitus squalens.</title>
        <authorList>
            <consortium name="DOE Joint Genome Institute"/>
            <person name="Lopez S.C."/>
            <person name="Andreopoulos B."/>
            <person name="Pangilinan J."/>
            <person name="Lipzen A."/>
            <person name="Riley R."/>
            <person name="Ahrendt S."/>
            <person name="Ng V."/>
            <person name="Barry K."/>
            <person name="Daum C."/>
            <person name="Grigoriev I.V."/>
            <person name="Hilden K.S."/>
            <person name="Makela M.R."/>
            <person name="de Vries R.P."/>
        </authorList>
    </citation>
    <scope>NUCLEOTIDE SEQUENCE [LARGE SCALE GENOMIC DNA]</scope>
    <source>
        <strain evidence="2">OM18370.1</strain>
    </source>
</reference>
<name>A0A4Q9N4T5_9APHY</name>
<feature type="transmembrane region" description="Helical" evidence="1">
    <location>
        <begin position="12"/>
        <end position="34"/>
    </location>
</feature>
<keyword evidence="1" id="KW-0472">Membrane</keyword>
<dbReference type="EMBL" id="ML143387">
    <property type="protein sequence ID" value="TBU35017.1"/>
    <property type="molecule type" value="Genomic_DNA"/>
</dbReference>
<dbReference type="OrthoDB" id="2561686at2759"/>
<feature type="transmembrane region" description="Helical" evidence="1">
    <location>
        <begin position="66"/>
        <end position="84"/>
    </location>
</feature>
<evidence type="ECO:0000256" key="1">
    <source>
        <dbReference type="SAM" id="Phobius"/>
    </source>
</evidence>
<gene>
    <name evidence="2" type="ORF">BD311DRAFT_681325</name>
</gene>
<keyword evidence="1" id="KW-0812">Transmembrane</keyword>
<organism evidence="2">
    <name type="scientific">Dichomitus squalens</name>
    <dbReference type="NCBI Taxonomy" id="114155"/>
    <lineage>
        <taxon>Eukaryota</taxon>
        <taxon>Fungi</taxon>
        <taxon>Dikarya</taxon>
        <taxon>Basidiomycota</taxon>
        <taxon>Agaricomycotina</taxon>
        <taxon>Agaricomycetes</taxon>
        <taxon>Polyporales</taxon>
        <taxon>Polyporaceae</taxon>
        <taxon>Dichomitus</taxon>
    </lineage>
</organism>
<protein>
    <submittedName>
        <fullName evidence="2">Uncharacterized protein</fullName>
    </submittedName>
</protein>
<dbReference type="Proteomes" id="UP000292957">
    <property type="component" value="Unassembled WGS sequence"/>
</dbReference>
<sequence length="103" mass="10531">MSNSLGSAVANLLSSLTAIGASLINSIIAVFQAICALFQDVAVSILQLAQALVAFAAGLFEGVLGFVAANFLAILVVGGIYYWYTRSRTTKGRSGSGKSIVSG</sequence>
<evidence type="ECO:0000313" key="2">
    <source>
        <dbReference type="EMBL" id="TBU35017.1"/>
    </source>
</evidence>
<dbReference type="AlphaFoldDB" id="A0A4Q9N4T5"/>
<proteinExistence type="predicted"/>